<feature type="transmembrane region" description="Helical" evidence="1">
    <location>
        <begin position="239"/>
        <end position="263"/>
    </location>
</feature>
<feature type="transmembrane region" description="Helical" evidence="1">
    <location>
        <begin position="51"/>
        <end position="73"/>
    </location>
</feature>
<feature type="transmembrane region" description="Helical" evidence="1">
    <location>
        <begin position="370"/>
        <end position="393"/>
    </location>
</feature>
<feature type="transmembrane region" description="Helical" evidence="1">
    <location>
        <begin position="152"/>
        <end position="173"/>
    </location>
</feature>
<keyword evidence="1" id="KW-0472">Membrane</keyword>
<dbReference type="RefSeq" id="WP_069156835.1">
    <property type="nucleotide sequence ID" value="NZ_DBFYTC010000042.1"/>
</dbReference>
<evidence type="ECO:0000256" key="1">
    <source>
        <dbReference type="SAM" id="Phobius"/>
    </source>
</evidence>
<feature type="transmembrane region" description="Helical" evidence="1">
    <location>
        <begin position="185"/>
        <end position="206"/>
    </location>
</feature>
<feature type="transmembrane region" description="Helical" evidence="1">
    <location>
        <begin position="413"/>
        <end position="433"/>
    </location>
</feature>
<gene>
    <name evidence="2" type="primary">yjmB_2</name>
    <name evidence="2" type="ORF">BEH84_02209</name>
</gene>
<dbReference type="PANTHER" id="PTHR11328">
    <property type="entry name" value="MAJOR FACILITATOR SUPERFAMILY DOMAIN-CONTAINING PROTEIN"/>
    <property type="match status" value="1"/>
</dbReference>
<accession>A0A1E3ASI0</accession>
<dbReference type="InterPro" id="IPR036259">
    <property type="entry name" value="MFS_trans_sf"/>
</dbReference>
<feature type="transmembrane region" description="Helical" evidence="1">
    <location>
        <begin position="326"/>
        <end position="349"/>
    </location>
</feature>
<dbReference type="Gene3D" id="1.20.1250.20">
    <property type="entry name" value="MFS general substrate transporter like domains"/>
    <property type="match status" value="1"/>
</dbReference>
<dbReference type="EMBL" id="MCGI01000002">
    <property type="protein sequence ID" value="ODM11594.1"/>
    <property type="molecule type" value="Genomic_DNA"/>
</dbReference>
<feature type="transmembrane region" description="Helical" evidence="1">
    <location>
        <begin position="113"/>
        <end position="131"/>
    </location>
</feature>
<dbReference type="InterPro" id="IPR039672">
    <property type="entry name" value="MFS_2"/>
</dbReference>
<organism evidence="2 3">
    <name type="scientific">Eisenbergiella tayi</name>
    <dbReference type="NCBI Taxonomy" id="1432052"/>
    <lineage>
        <taxon>Bacteria</taxon>
        <taxon>Bacillati</taxon>
        <taxon>Bacillota</taxon>
        <taxon>Clostridia</taxon>
        <taxon>Lachnospirales</taxon>
        <taxon>Lachnospiraceae</taxon>
        <taxon>Eisenbergiella</taxon>
    </lineage>
</organism>
<dbReference type="AlphaFoldDB" id="A0A1E3ASI0"/>
<feature type="transmembrane region" description="Helical" evidence="1">
    <location>
        <begin position="275"/>
        <end position="294"/>
    </location>
</feature>
<dbReference type="GeneID" id="93300798"/>
<dbReference type="PANTHER" id="PTHR11328:SF24">
    <property type="entry name" value="MAJOR FACILITATOR SUPERFAMILY (MFS) PROFILE DOMAIN-CONTAINING PROTEIN"/>
    <property type="match status" value="1"/>
</dbReference>
<name>A0A1E3ASI0_9FIRM</name>
<reference evidence="2 3" key="1">
    <citation type="submission" date="2016-07" db="EMBL/GenBank/DDBJ databases">
        <title>Characterization of isolates of Eisenbergiella tayi derived from blood cultures, using whole genome sequencing.</title>
        <authorList>
            <person name="Burdz T."/>
            <person name="Wiebe D."/>
            <person name="Huynh C."/>
            <person name="Bernard K."/>
        </authorList>
    </citation>
    <scope>NUCLEOTIDE SEQUENCE [LARGE SCALE GENOMIC DNA]</scope>
    <source>
        <strain evidence="2 3">NML 120489</strain>
    </source>
</reference>
<keyword evidence="1" id="KW-1133">Transmembrane helix</keyword>
<feature type="transmembrane region" description="Helical" evidence="1">
    <location>
        <begin position="85"/>
        <end position="101"/>
    </location>
</feature>
<feature type="transmembrane region" description="Helical" evidence="1">
    <location>
        <begin position="301"/>
        <end position="320"/>
    </location>
</feature>
<comment type="caution">
    <text evidence="2">The sequence shown here is derived from an EMBL/GenBank/DDBJ whole genome shotgun (WGS) entry which is preliminary data.</text>
</comment>
<feature type="transmembrane region" description="Helical" evidence="1">
    <location>
        <begin position="21"/>
        <end position="39"/>
    </location>
</feature>
<keyword evidence="1" id="KW-0812">Transmembrane</keyword>
<dbReference type="SUPFAM" id="SSF103473">
    <property type="entry name" value="MFS general substrate transporter"/>
    <property type="match status" value="1"/>
</dbReference>
<dbReference type="GO" id="GO:0008643">
    <property type="term" value="P:carbohydrate transport"/>
    <property type="evidence" value="ECO:0007669"/>
    <property type="project" value="InterPro"/>
</dbReference>
<sequence>MGKREKNPKAVGAGRMLAWQSRAISQGCALMAIGFLSVYCTDTLKMNPALVGTLLVVSKLLDGFTDIIAGYLVDKTNTKWGRGRPYELCIVGVWFCTWLMFSCSPQWSTVVKSAWILCMYALVNSIFYTFLNANNTVYMVRAFRYEEQFVTINSYGSIISMLGTVAFNIAFPICMSRFATSASGWSMLIAMFAIPLTIIGLMRFFFVKETVDVDVVDENGEKEKVNFRDVKKVLTRNPYIYIVALIMFVSNFVMNMGVNVYYFTYVARDVSKMGIISAIQMIGIPTVIIFPAVIKRFSTAKLMFVGCFVSALGYIINFFAGGNMVLLGIAAVCYGVGSVPISMLINLLIIECASFNEWKGMQRMEGTLGCVTGFATKIGSSIGAGVLGVLLSVSGYVGDMSLIPDSAIMMIRSLFSIVPAVLWVAVAISLLLYKLDKLMPQIKTDNEERRKTIAEKAAGQQEG</sequence>
<dbReference type="Pfam" id="PF13347">
    <property type="entry name" value="MFS_2"/>
    <property type="match status" value="1"/>
</dbReference>
<dbReference type="Proteomes" id="UP000095003">
    <property type="component" value="Unassembled WGS sequence"/>
</dbReference>
<proteinExistence type="predicted"/>
<dbReference type="GO" id="GO:0005886">
    <property type="term" value="C:plasma membrane"/>
    <property type="evidence" value="ECO:0007669"/>
    <property type="project" value="TreeGrafter"/>
</dbReference>
<evidence type="ECO:0000313" key="3">
    <source>
        <dbReference type="Proteomes" id="UP000095003"/>
    </source>
</evidence>
<dbReference type="GO" id="GO:0015293">
    <property type="term" value="F:symporter activity"/>
    <property type="evidence" value="ECO:0007669"/>
    <property type="project" value="InterPro"/>
</dbReference>
<evidence type="ECO:0000313" key="2">
    <source>
        <dbReference type="EMBL" id="ODM11594.1"/>
    </source>
</evidence>
<protein>
    <submittedName>
        <fullName evidence="2">Putative symporter YjmB</fullName>
    </submittedName>
</protein>